<organism evidence="1 2">
    <name type="scientific">Rufibacter quisquiliarum</name>
    <dbReference type="NCBI Taxonomy" id="1549639"/>
    <lineage>
        <taxon>Bacteria</taxon>
        <taxon>Pseudomonadati</taxon>
        <taxon>Bacteroidota</taxon>
        <taxon>Cytophagia</taxon>
        <taxon>Cytophagales</taxon>
        <taxon>Hymenobacteraceae</taxon>
        <taxon>Rufibacter</taxon>
    </lineage>
</organism>
<protein>
    <submittedName>
        <fullName evidence="1">Uncharacterized protein</fullName>
    </submittedName>
</protein>
<name>A0A839GIL6_9BACT</name>
<dbReference type="AlphaFoldDB" id="A0A839GIL6"/>
<proteinExistence type="predicted"/>
<reference evidence="1 2" key="1">
    <citation type="submission" date="2020-08" db="EMBL/GenBank/DDBJ databases">
        <title>Genomic Encyclopedia of Type Strains, Phase IV (KMG-IV): sequencing the most valuable type-strain genomes for metagenomic binning, comparative biology and taxonomic classification.</title>
        <authorList>
            <person name="Goeker M."/>
        </authorList>
    </citation>
    <scope>NUCLEOTIDE SEQUENCE [LARGE SCALE GENOMIC DNA]</scope>
    <source>
        <strain evidence="1 2">DSM 29854</strain>
    </source>
</reference>
<comment type="caution">
    <text evidence="1">The sequence shown here is derived from an EMBL/GenBank/DDBJ whole genome shotgun (WGS) entry which is preliminary data.</text>
</comment>
<evidence type="ECO:0000313" key="2">
    <source>
        <dbReference type="Proteomes" id="UP000563094"/>
    </source>
</evidence>
<gene>
    <name evidence="1" type="ORF">FHS90_000152</name>
</gene>
<accession>A0A839GIL6</accession>
<dbReference type="RefSeq" id="WP_182511203.1">
    <property type="nucleotide sequence ID" value="NZ_JACJIQ010000001.1"/>
</dbReference>
<evidence type="ECO:0000313" key="1">
    <source>
        <dbReference type="EMBL" id="MBA9075455.1"/>
    </source>
</evidence>
<dbReference type="EMBL" id="JACJIQ010000001">
    <property type="protein sequence ID" value="MBA9075455.1"/>
    <property type="molecule type" value="Genomic_DNA"/>
</dbReference>
<keyword evidence="2" id="KW-1185">Reference proteome</keyword>
<dbReference type="Proteomes" id="UP000563094">
    <property type="component" value="Unassembled WGS sequence"/>
</dbReference>
<sequence>MLGLEKNTAVFALIWEKQARNTQQAITVDTKTPAGLLKGPQQALAHKKALHFLQNR</sequence>